<dbReference type="PANTHER" id="PTHR48111">
    <property type="entry name" value="REGULATOR OF RPOS"/>
    <property type="match status" value="1"/>
</dbReference>
<evidence type="ECO:0000256" key="6">
    <source>
        <dbReference type="PROSITE-ProRule" id="PRU00169"/>
    </source>
</evidence>
<accession>A0A852Y827</accession>
<dbReference type="EMBL" id="JACBZY010000001">
    <property type="protein sequence ID" value="NYG99106.1"/>
    <property type="molecule type" value="Genomic_DNA"/>
</dbReference>
<dbReference type="Gene3D" id="1.10.10.10">
    <property type="entry name" value="Winged helix-like DNA-binding domain superfamily/Winged helix DNA-binding domain"/>
    <property type="match status" value="1"/>
</dbReference>
<dbReference type="GO" id="GO:0000976">
    <property type="term" value="F:transcription cis-regulatory region binding"/>
    <property type="evidence" value="ECO:0007669"/>
    <property type="project" value="TreeGrafter"/>
</dbReference>
<feature type="DNA-binding region" description="OmpR/PhoB-type" evidence="7">
    <location>
        <begin position="143"/>
        <end position="241"/>
    </location>
</feature>
<feature type="domain" description="OmpR/PhoB-type" evidence="9">
    <location>
        <begin position="143"/>
        <end position="241"/>
    </location>
</feature>
<proteinExistence type="predicted"/>
<dbReference type="SMART" id="SM00448">
    <property type="entry name" value="REC"/>
    <property type="match status" value="1"/>
</dbReference>
<keyword evidence="2" id="KW-0902">Two-component regulatory system</keyword>
<keyword evidence="11" id="KW-1185">Reference proteome</keyword>
<dbReference type="GO" id="GO:0005829">
    <property type="term" value="C:cytosol"/>
    <property type="evidence" value="ECO:0007669"/>
    <property type="project" value="TreeGrafter"/>
</dbReference>
<dbReference type="InterPro" id="IPR016032">
    <property type="entry name" value="Sig_transdc_resp-reg_C-effctor"/>
</dbReference>
<feature type="modified residue" description="4-aspartylphosphate" evidence="6">
    <location>
        <position position="66"/>
    </location>
</feature>
<feature type="domain" description="Response regulatory" evidence="8">
    <location>
        <begin position="17"/>
        <end position="133"/>
    </location>
</feature>
<sequence length="249" mass="28086">MSTDRPAADIPRRRDRRVLLVEDQRELAEVAVGYLRAAGLLVDHAPDGFSALAAVARIRPDLVVLDRVMPGIDGLEVCRRLRADPATAELPVLLLTAMSDEQARIDGLEAGADDYLTKPYSPRELVLRVQAILRRTVSEFAPEAPITLGRFQLDPTARTARLDGEPLELTTREFDLLAFFLKRPNQVFRRDELLRVVWGWTHGDLSTVTVHVRRLREKIEPDPDSARHLATVWGVGYRFEHPEESRGTD</sequence>
<dbReference type="Pfam" id="PF00072">
    <property type="entry name" value="Response_reg"/>
    <property type="match status" value="1"/>
</dbReference>
<gene>
    <name evidence="10" type="ORF">BJ979_001732</name>
</gene>
<dbReference type="AlphaFoldDB" id="A0A852Y827"/>
<dbReference type="CDD" id="cd00383">
    <property type="entry name" value="trans_reg_C"/>
    <property type="match status" value="1"/>
</dbReference>
<dbReference type="GO" id="GO:0006355">
    <property type="term" value="P:regulation of DNA-templated transcription"/>
    <property type="evidence" value="ECO:0007669"/>
    <property type="project" value="InterPro"/>
</dbReference>
<evidence type="ECO:0000256" key="3">
    <source>
        <dbReference type="ARBA" id="ARBA00023015"/>
    </source>
</evidence>
<dbReference type="Pfam" id="PF00486">
    <property type="entry name" value="Trans_reg_C"/>
    <property type="match status" value="1"/>
</dbReference>
<evidence type="ECO:0000259" key="9">
    <source>
        <dbReference type="PROSITE" id="PS51755"/>
    </source>
</evidence>
<evidence type="ECO:0000256" key="1">
    <source>
        <dbReference type="ARBA" id="ARBA00022553"/>
    </source>
</evidence>
<evidence type="ECO:0000256" key="2">
    <source>
        <dbReference type="ARBA" id="ARBA00023012"/>
    </source>
</evidence>
<evidence type="ECO:0000256" key="5">
    <source>
        <dbReference type="ARBA" id="ARBA00023163"/>
    </source>
</evidence>
<keyword evidence="5" id="KW-0804">Transcription</keyword>
<dbReference type="SMART" id="SM00862">
    <property type="entry name" value="Trans_reg_C"/>
    <property type="match status" value="1"/>
</dbReference>
<dbReference type="Gene3D" id="3.40.50.2300">
    <property type="match status" value="1"/>
</dbReference>
<organism evidence="10 11">
    <name type="scientific">Schumannella luteola</name>
    <dbReference type="NCBI Taxonomy" id="472059"/>
    <lineage>
        <taxon>Bacteria</taxon>
        <taxon>Bacillati</taxon>
        <taxon>Actinomycetota</taxon>
        <taxon>Actinomycetes</taxon>
        <taxon>Micrococcales</taxon>
        <taxon>Microbacteriaceae</taxon>
        <taxon>Schumannella</taxon>
    </lineage>
</organism>
<dbReference type="FunFam" id="1.10.10.10:FF:000018">
    <property type="entry name" value="DNA-binding response regulator ResD"/>
    <property type="match status" value="1"/>
</dbReference>
<reference evidence="10 11" key="1">
    <citation type="submission" date="2020-07" db="EMBL/GenBank/DDBJ databases">
        <title>Sequencing the genomes of 1000 actinobacteria strains.</title>
        <authorList>
            <person name="Klenk H.-P."/>
        </authorList>
    </citation>
    <scope>NUCLEOTIDE SEQUENCE [LARGE SCALE GENOMIC DNA]</scope>
    <source>
        <strain evidence="10 11">DSM 23141</strain>
    </source>
</reference>
<comment type="caution">
    <text evidence="10">The sequence shown here is derived from an EMBL/GenBank/DDBJ whole genome shotgun (WGS) entry which is preliminary data.</text>
</comment>
<evidence type="ECO:0000259" key="8">
    <source>
        <dbReference type="PROSITE" id="PS50110"/>
    </source>
</evidence>
<dbReference type="PROSITE" id="PS51755">
    <property type="entry name" value="OMPR_PHOB"/>
    <property type="match status" value="1"/>
</dbReference>
<dbReference type="SUPFAM" id="SSF52172">
    <property type="entry name" value="CheY-like"/>
    <property type="match status" value="1"/>
</dbReference>
<dbReference type="InterPro" id="IPR036388">
    <property type="entry name" value="WH-like_DNA-bd_sf"/>
</dbReference>
<dbReference type="InterPro" id="IPR039420">
    <property type="entry name" value="WalR-like"/>
</dbReference>
<dbReference type="SUPFAM" id="SSF46894">
    <property type="entry name" value="C-terminal effector domain of the bipartite response regulators"/>
    <property type="match status" value="1"/>
</dbReference>
<dbReference type="RefSeq" id="WP_179567097.1">
    <property type="nucleotide sequence ID" value="NZ_JACBZY010000001.1"/>
</dbReference>
<dbReference type="PROSITE" id="PS50110">
    <property type="entry name" value="RESPONSE_REGULATORY"/>
    <property type="match status" value="1"/>
</dbReference>
<name>A0A852Y827_9MICO</name>
<dbReference type="InterPro" id="IPR011006">
    <property type="entry name" value="CheY-like_superfamily"/>
</dbReference>
<keyword evidence="1 6" id="KW-0597">Phosphoprotein</keyword>
<dbReference type="PANTHER" id="PTHR48111:SF4">
    <property type="entry name" value="DNA-BINDING DUAL TRANSCRIPTIONAL REGULATOR OMPR"/>
    <property type="match status" value="1"/>
</dbReference>
<dbReference type="InterPro" id="IPR001789">
    <property type="entry name" value="Sig_transdc_resp-reg_receiver"/>
</dbReference>
<dbReference type="InterPro" id="IPR001867">
    <property type="entry name" value="OmpR/PhoB-type_DNA-bd"/>
</dbReference>
<evidence type="ECO:0000256" key="7">
    <source>
        <dbReference type="PROSITE-ProRule" id="PRU01091"/>
    </source>
</evidence>
<protein>
    <submittedName>
        <fullName evidence="10">DNA-binding response OmpR family regulator</fullName>
    </submittedName>
</protein>
<dbReference type="GO" id="GO:0032993">
    <property type="term" value="C:protein-DNA complex"/>
    <property type="evidence" value="ECO:0007669"/>
    <property type="project" value="TreeGrafter"/>
</dbReference>
<evidence type="ECO:0000256" key="4">
    <source>
        <dbReference type="ARBA" id="ARBA00023125"/>
    </source>
</evidence>
<dbReference type="GO" id="GO:0000156">
    <property type="term" value="F:phosphorelay response regulator activity"/>
    <property type="evidence" value="ECO:0007669"/>
    <property type="project" value="TreeGrafter"/>
</dbReference>
<evidence type="ECO:0000313" key="10">
    <source>
        <dbReference type="EMBL" id="NYG99106.1"/>
    </source>
</evidence>
<keyword evidence="4 7" id="KW-0238">DNA-binding</keyword>
<dbReference type="Proteomes" id="UP000553888">
    <property type="component" value="Unassembled WGS sequence"/>
</dbReference>
<keyword evidence="3" id="KW-0805">Transcription regulation</keyword>
<evidence type="ECO:0000313" key="11">
    <source>
        <dbReference type="Proteomes" id="UP000553888"/>
    </source>
</evidence>